<keyword evidence="7 8" id="KW-0009">Actin-binding</keyword>
<feature type="compositionally biased region" description="Basic and acidic residues" evidence="10">
    <location>
        <begin position="1204"/>
        <end position="1218"/>
    </location>
</feature>
<dbReference type="SMART" id="SM00015">
    <property type="entry name" value="IQ"/>
    <property type="match status" value="6"/>
</dbReference>
<dbReference type="CDD" id="cd15470">
    <property type="entry name" value="Myo5_CBD"/>
    <property type="match status" value="1"/>
</dbReference>
<dbReference type="EnsemblMetazoa" id="XM_022808287">
    <property type="protein sequence ID" value="XP_022664022"/>
    <property type="gene ID" value="LOC111251598"/>
</dbReference>
<dbReference type="FunCoup" id="A0A7M7KAJ2">
    <property type="interactions" value="166"/>
</dbReference>
<feature type="region of interest" description="Disordered" evidence="10">
    <location>
        <begin position="1183"/>
        <end position="1218"/>
    </location>
</feature>
<dbReference type="InterPro" id="IPR002710">
    <property type="entry name" value="Dilute_dom"/>
</dbReference>
<dbReference type="GO" id="GO:0048731">
    <property type="term" value="P:system development"/>
    <property type="evidence" value="ECO:0007669"/>
    <property type="project" value="UniProtKB-ARBA"/>
</dbReference>
<dbReference type="PANTHER" id="PTHR13140:SF706">
    <property type="entry name" value="DILUTE CLASS UNCONVENTIONAL MYOSIN, ISOFORM C"/>
    <property type="match status" value="1"/>
</dbReference>
<dbReference type="SMART" id="SM00242">
    <property type="entry name" value="MYSc"/>
    <property type="match status" value="1"/>
</dbReference>
<dbReference type="PANTHER" id="PTHR13140">
    <property type="entry name" value="MYOSIN"/>
    <property type="match status" value="1"/>
</dbReference>
<dbReference type="PROSITE" id="PS51126">
    <property type="entry name" value="DILUTE"/>
    <property type="match status" value="1"/>
</dbReference>
<dbReference type="GO" id="GO:0051015">
    <property type="term" value="F:actin filament binding"/>
    <property type="evidence" value="ECO:0007669"/>
    <property type="project" value="TreeGrafter"/>
</dbReference>
<dbReference type="Gene3D" id="1.20.120.720">
    <property type="entry name" value="Myosin VI head, motor domain, U50 subdomain"/>
    <property type="match status" value="1"/>
</dbReference>
<feature type="coiled-coil region" evidence="9">
    <location>
        <begin position="883"/>
        <end position="984"/>
    </location>
</feature>
<feature type="domain" description="Myosin motor" evidence="12">
    <location>
        <begin position="66"/>
        <end position="745"/>
    </location>
</feature>
<feature type="binding site" evidence="8">
    <location>
        <begin position="160"/>
        <end position="167"/>
    </location>
    <ligand>
        <name>ATP</name>
        <dbReference type="ChEBI" id="CHEBI:30616"/>
    </ligand>
</feature>
<keyword evidence="2 8" id="KW-0547">Nucleotide-binding</keyword>
<accession>A0A7M7KAJ2</accession>
<reference evidence="13" key="1">
    <citation type="submission" date="2021-01" db="UniProtKB">
        <authorList>
            <consortium name="EnsemblMetazoa"/>
        </authorList>
    </citation>
    <scope>IDENTIFICATION</scope>
</reference>
<dbReference type="CTD" id="35680"/>
<dbReference type="PRINTS" id="PR00193">
    <property type="entry name" value="MYOSINHEAVY"/>
</dbReference>
<evidence type="ECO:0000256" key="2">
    <source>
        <dbReference type="ARBA" id="ARBA00022741"/>
    </source>
</evidence>
<evidence type="ECO:0000313" key="13">
    <source>
        <dbReference type="EnsemblMetazoa" id="XP_022664022"/>
    </source>
</evidence>
<organism evidence="13 14">
    <name type="scientific">Varroa destructor</name>
    <name type="common">Honeybee mite</name>
    <dbReference type="NCBI Taxonomy" id="109461"/>
    <lineage>
        <taxon>Eukaryota</taxon>
        <taxon>Metazoa</taxon>
        <taxon>Ecdysozoa</taxon>
        <taxon>Arthropoda</taxon>
        <taxon>Chelicerata</taxon>
        <taxon>Arachnida</taxon>
        <taxon>Acari</taxon>
        <taxon>Parasitiformes</taxon>
        <taxon>Mesostigmata</taxon>
        <taxon>Gamasina</taxon>
        <taxon>Dermanyssoidea</taxon>
        <taxon>Varroidae</taxon>
        <taxon>Varroa</taxon>
    </lineage>
</organism>
<evidence type="ECO:0000256" key="5">
    <source>
        <dbReference type="ARBA" id="ARBA00023123"/>
    </source>
</evidence>
<dbReference type="OMA" id="GKSKHFE"/>
<dbReference type="InterPro" id="IPR001609">
    <property type="entry name" value="Myosin_head_motor_dom-like"/>
</dbReference>
<dbReference type="Gene3D" id="1.10.10.820">
    <property type="match status" value="1"/>
</dbReference>
<dbReference type="GO" id="GO:0007015">
    <property type="term" value="P:actin filament organization"/>
    <property type="evidence" value="ECO:0007669"/>
    <property type="project" value="TreeGrafter"/>
</dbReference>
<evidence type="ECO:0000256" key="7">
    <source>
        <dbReference type="ARBA" id="ARBA00023203"/>
    </source>
</evidence>
<dbReference type="CDD" id="cd01380">
    <property type="entry name" value="MYSc_Myo5"/>
    <property type="match status" value="1"/>
</dbReference>
<keyword evidence="5 8" id="KW-0518">Myosin</keyword>
<keyword evidence="14" id="KW-1185">Reference proteome</keyword>
<feature type="region of interest" description="Disordered" evidence="10">
    <location>
        <begin position="1068"/>
        <end position="1097"/>
    </location>
</feature>
<dbReference type="GO" id="GO:0005737">
    <property type="term" value="C:cytoplasm"/>
    <property type="evidence" value="ECO:0007669"/>
    <property type="project" value="TreeGrafter"/>
</dbReference>
<feature type="region of interest" description="Actin-binding" evidence="8">
    <location>
        <begin position="623"/>
        <end position="645"/>
    </location>
</feature>
<dbReference type="InterPro" id="IPR036961">
    <property type="entry name" value="Kinesin_motor_dom_sf"/>
</dbReference>
<dbReference type="Proteomes" id="UP000594260">
    <property type="component" value="Unplaced"/>
</dbReference>
<dbReference type="Gene3D" id="1.20.5.190">
    <property type="match status" value="3"/>
</dbReference>
<dbReference type="GeneID" id="111251598"/>
<evidence type="ECO:0000256" key="3">
    <source>
        <dbReference type="ARBA" id="ARBA00022840"/>
    </source>
</evidence>
<dbReference type="GO" id="GO:0005524">
    <property type="term" value="F:ATP binding"/>
    <property type="evidence" value="ECO:0007669"/>
    <property type="project" value="UniProtKB-UniRule"/>
</dbReference>
<dbReference type="PROSITE" id="PS51456">
    <property type="entry name" value="MYOSIN_MOTOR"/>
    <property type="match status" value="1"/>
</dbReference>
<dbReference type="GO" id="GO:0048513">
    <property type="term" value="P:animal organ development"/>
    <property type="evidence" value="ECO:0007669"/>
    <property type="project" value="UniProtKB-ARBA"/>
</dbReference>
<dbReference type="SUPFAM" id="SSF52540">
    <property type="entry name" value="P-loop containing nucleoside triphosphate hydrolases"/>
    <property type="match status" value="2"/>
</dbReference>
<evidence type="ECO:0000256" key="8">
    <source>
        <dbReference type="PROSITE-ProRule" id="PRU00782"/>
    </source>
</evidence>
<evidence type="ECO:0000256" key="1">
    <source>
        <dbReference type="ARBA" id="ARBA00008314"/>
    </source>
</evidence>
<keyword evidence="6 8" id="KW-0505">Motor protein</keyword>
<name>A0A7M7KAJ2_VARDE</name>
<keyword evidence="4 9" id="KW-0175">Coiled coil</keyword>
<dbReference type="FunFam" id="1.10.10.820:FF:000001">
    <property type="entry name" value="Myosin heavy chain"/>
    <property type="match status" value="1"/>
</dbReference>
<dbReference type="Gene3D" id="3.40.850.10">
    <property type="entry name" value="Kinesin motor domain"/>
    <property type="match status" value="1"/>
</dbReference>
<dbReference type="Pfam" id="PF00063">
    <property type="entry name" value="Myosin_head"/>
    <property type="match status" value="1"/>
</dbReference>
<feature type="coiled-coil region" evidence="9">
    <location>
        <begin position="1029"/>
        <end position="1063"/>
    </location>
</feature>
<comment type="similarity">
    <text evidence="1 8">Belongs to the TRAFAC class myosin-kinesin ATPase superfamily. Myosin family.</text>
</comment>
<sequence length="1774" mass="205699">MTSKELYTKGCRVWVEDKQVIWRAGQLMRDWDEKSIEIEFEDGSTQVLAVKAVGDLPFLRNPDILVGGNDLTALSYLHEPAVLHNLQVRFCSKNIIYTYCGIVLVAINPYESLDIYNETAIWAYRGASMGDLDPHIYAISEEAYTKMEREGRNQSIIVSGESGAGKTVSAKYAMRFFATVGGESSESRIEAKVIASNPIMEAIGNAKTTRNDNSSRFGKYIQIDFNSKHIIVGAHMRTYLLEKSRVVFQAEDERNYHVFYQLCAAGTNLDEWKHLRLRPCKEFRYINQGKCPSIKDVDDLAQFKCFVESLNTLQFSKDDQTSMFKIMASILHLGNLAFVKGDGGSRVDMDQAGFVAFCDLLQLEKERLKEALCVIKVQIGREIVMKQQRPPEASMSRDALAKHMYATLFDWIVGSVNKALIGKEKRKHFIGVLDIYGFETFQRNSFEQFCINYANEKLQQQFNQHVFKLEQEEYAREAIRWSYIDFYDNQPCINLIETKLGILDLLDEECRLPKGSDEQWCQKLYMQCKGFEHFKKPKLSQEEFIVVHFAGEVDYDCRGFKDKNMDTVVEDQLDLLASARLPFATVLFKKPDAPKNSQQQQLQTSGAKRQHKMTVGFQFRLSLQLLMETLNATTPHYVRCIKPNDDKSAFVFDVHRATQQLRACGVLETVRISAAGFPSRWTYAEFMQRYRMLATVKTLKNNVDQKENCAKILELVLKDPDKFQFGKTKIFFRAGQVAYMEKLRNDKLNQAAVMIQKVIQGFVYRRKYLRIVKAVYGIQRYGRGVLARRKAQTLRETTAVTKIQMAVRGFLARRKYQKIKKLTLQLQCLARGYLARKRCEAVRRDRAAVVIQTQVRGFLERRRFVRSMRKVVLCQAAVRRFLAKKLRKKMKEEEKKVEHWKTQYKGLENKIITQKQEMIDLAKARDEARNKLATVENQWKDKVRTLEELLKVANDRNREYEERMTALNEALEISRKEKLDAKEKIQVLSCEIEQLKSPAKEIPVTVKESIVAQLVLDPPHNVPSIDGVANRWANEKKLLVKELEELKTDYQRLLEERDGMMSKIYGDSHSSPSNTLRVHQPHNQHQRTPSEISAGSDLGREGEEVMDALERDHGYGTVSRNGSIREDVTTILKFEKRVKDLEAQNAQLAKQLEYQQQMGEPSAKDMMRLHELVRENTKLKESLKNMSMAESSRDSDLASSSLFEDGRDNANNGTDDRSAKTRALLEELWADLDTKKEEIHCLREALTREGQGIFHVPNREEEGEIYMAFETQKTMLNQLENELKSVKMSARDCEQNLNAEIRQLREYNQKLQQIILSEMTPAEKATCFLQGEIARLSRENVDLKEKYDRTIEQIRRLKRQNKISSNQHNHNHADVSDSMPMIRHKTETTGSFLGMLEYKIEDETHIIRSLIIDLKPKVTQQLLPALPAFILIMMIRHVDHCNDDQKVRSLLNNVITNVRRVIKRRKDDLEYTAMWLTIMYRFFNNLRQYSGEEVYQNENTARQNEQCLRNFDLSQYRQIISDICLFIYTQVIRAMSEKLQRIVIPAIIEHDATGGSQLFRRKASLCRDTPGNEIDSTKALDQLLDELSAFNKLIQSHQVDVDVRVVMFKELYHFICAMSLNNLLLRRDMCHWSKGVQIRHNLSRLEHWSREQHLFGVNDHLAPAIQAVQVLQARKREDDIPDICEMVPNLTSGQLLRICQMYTPVEGYEESFSPRFISRLQEYIKNTFPKDNSKDYLMDTKARLAVRFQYIPSDVQLETITVPEVLNLPMLKRI</sequence>
<feature type="coiled-coil region" evidence="9">
    <location>
        <begin position="1269"/>
        <end position="1367"/>
    </location>
</feature>
<dbReference type="OrthoDB" id="6108017at2759"/>
<dbReference type="GO" id="GO:0000146">
    <property type="term" value="F:microfilament motor activity"/>
    <property type="evidence" value="ECO:0007669"/>
    <property type="project" value="TreeGrafter"/>
</dbReference>
<dbReference type="InParanoid" id="A0A7M7KAJ2"/>
<keyword evidence="3 8" id="KW-0067">ATP-binding</keyword>
<dbReference type="Pfam" id="PF01843">
    <property type="entry name" value="DIL"/>
    <property type="match status" value="1"/>
</dbReference>
<protein>
    <recommendedName>
        <fullName evidence="15">Unconventional myosin-Va</fullName>
    </recommendedName>
</protein>
<dbReference type="InterPro" id="IPR036103">
    <property type="entry name" value="MYSc_Myo5"/>
</dbReference>
<dbReference type="InterPro" id="IPR027417">
    <property type="entry name" value="P-loop_NTPase"/>
</dbReference>
<dbReference type="Gene3D" id="1.20.58.530">
    <property type="match status" value="1"/>
</dbReference>
<dbReference type="KEGG" id="vde:111251598"/>
<evidence type="ECO:0000256" key="6">
    <source>
        <dbReference type="ARBA" id="ARBA00023175"/>
    </source>
</evidence>
<evidence type="ECO:0000256" key="4">
    <source>
        <dbReference type="ARBA" id="ARBA00023054"/>
    </source>
</evidence>
<dbReference type="GO" id="GO:0009888">
    <property type="term" value="P:tissue development"/>
    <property type="evidence" value="ECO:0007669"/>
    <property type="project" value="UniProtKB-ARBA"/>
</dbReference>
<dbReference type="Gene3D" id="6.20.240.20">
    <property type="match status" value="1"/>
</dbReference>
<evidence type="ECO:0000259" key="11">
    <source>
        <dbReference type="PROSITE" id="PS51126"/>
    </source>
</evidence>
<feature type="domain" description="Dilute" evidence="11">
    <location>
        <begin position="1452"/>
        <end position="1726"/>
    </location>
</feature>
<dbReference type="Pfam" id="PF00612">
    <property type="entry name" value="IQ"/>
    <property type="match status" value="3"/>
</dbReference>
<dbReference type="InterPro" id="IPR000048">
    <property type="entry name" value="IQ_motif_EF-hand-BS"/>
</dbReference>
<dbReference type="GO" id="GO:0016020">
    <property type="term" value="C:membrane"/>
    <property type="evidence" value="ECO:0007669"/>
    <property type="project" value="TreeGrafter"/>
</dbReference>
<feature type="compositionally biased region" description="Polar residues" evidence="10">
    <location>
        <begin position="1068"/>
        <end position="1078"/>
    </location>
</feature>
<dbReference type="RefSeq" id="XP_022664022.1">
    <property type="nucleotide sequence ID" value="XM_022808287.1"/>
</dbReference>
<evidence type="ECO:0000256" key="9">
    <source>
        <dbReference type="SAM" id="Coils"/>
    </source>
</evidence>
<dbReference type="CDD" id="cd23767">
    <property type="entry name" value="IQCD"/>
    <property type="match status" value="1"/>
</dbReference>
<evidence type="ECO:0000313" key="14">
    <source>
        <dbReference type="Proteomes" id="UP000594260"/>
    </source>
</evidence>
<evidence type="ECO:0000259" key="12">
    <source>
        <dbReference type="PROSITE" id="PS51456"/>
    </source>
</evidence>
<dbReference type="GO" id="GO:0016459">
    <property type="term" value="C:myosin complex"/>
    <property type="evidence" value="ECO:0007669"/>
    <property type="project" value="UniProtKB-KW"/>
</dbReference>
<dbReference type="SMART" id="SM01132">
    <property type="entry name" value="DIL"/>
    <property type="match status" value="1"/>
</dbReference>
<evidence type="ECO:0008006" key="15">
    <source>
        <dbReference type="Google" id="ProtNLM"/>
    </source>
</evidence>
<proteinExistence type="inferred from homology"/>
<evidence type="ECO:0000256" key="10">
    <source>
        <dbReference type="SAM" id="MobiDB-lite"/>
    </source>
</evidence>
<dbReference type="PROSITE" id="PS50096">
    <property type="entry name" value="IQ"/>
    <property type="match status" value="5"/>
</dbReference>
<dbReference type="SUPFAM" id="SSF50084">
    <property type="entry name" value="Myosin S1 fragment, N-terminal domain"/>
    <property type="match status" value="1"/>
</dbReference>